<accession>A0ABS2W7T6</accession>
<organism evidence="4 5">
    <name type="scientific">Amphritea pacifica</name>
    <dbReference type="NCBI Taxonomy" id="2811233"/>
    <lineage>
        <taxon>Bacteria</taxon>
        <taxon>Pseudomonadati</taxon>
        <taxon>Pseudomonadota</taxon>
        <taxon>Gammaproteobacteria</taxon>
        <taxon>Oceanospirillales</taxon>
        <taxon>Oceanospirillaceae</taxon>
        <taxon>Amphritea</taxon>
    </lineage>
</organism>
<name>A0ABS2W7T6_9GAMM</name>
<dbReference type="EMBL" id="JAFFZP010000014">
    <property type="protein sequence ID" value="MBN0987775.1"/>
    <property type="molecule type" value="Genomic_DNA"/>
</dbReference>
<dbReference type="PANTHER" id="PTHR43050:SF1">
    <property type="entry name" value="SERINE RACEMASE"/>
    <property type="match status" value="1"/>
</dbReference>
<gene>
    <name evidence="4" type="ORF">JW498_10400</name>
</gene>
<dbReference type="Proteomes" id="UP000760472">
    <property type="component" value="Unassembled WGS sequence"/>
</dbReference>
<comment type="cofactor">
    <cofactor evidence="1">
        <name>pyridoxal 5'-phosphate</name>
        <dbReference type="ChEBI" id="CHEBI:597326"/>
    </cofactor>
</comment>
<proteinExistence type="predicted"/>
<dbReference type="SUPFAM" id="SSF53686">
    <property type="entry name" value="Tryptophan synthase beta subunit-like PLP-dependent enzymes"/>
    <property type="match status" value="1"/>
</dbReference>
<dbReference type="CDD" id="cd01562">
    <property type="entry name" value="Thr-dehyd"/>
    <property type="match status" value="1"/>
</dbReference>
<sequence length="325" mass="34840">MTDTTEQKMTIPTYDDVLIAHERIKPYIHETPVLTSRFLNELTGAELFFKCENLQKAGAFKVRGASNAVFGLTEAEAAVGVATHSSGNHALSLSYAAGQRGIPVTVVMPRTAPQAKKDAVRGYGGTIVECEPSTSSREAVFAEVVAESGADFVHPYNDPRVIAGQATCSKELLSQVENLDAVIAPIGGGGMISGTCLTLSTIAPQVKIYAAEPLNADDAARSFRAGHIIADDAPDTVADGLKVPLKDLTWHFVSNHVTDILTATEEEIIEAMKLVWKRMKIVIEPSSAVPLATILKHPELFRGKRVGVIITGGNVDLDKLPWLNN</sequence>
<keyword evidence="5" id="KW-1185">Reference proteome</keyword>
<evidence type="ECO:0000313" key="4">
    <source>
        <dbReference type="EMBL" id="MBN0987775.1"/>
    </source>
</evidence>
<dbReference type="PANTHER" id="PTHR43050">
    <property type="entry name" value="SERINE / THREONINE RACEMASE FAMILY MEMBER"/>
    <property type="match status" value="1"/>
</dbReference>
<dbReference type="Gene3D" id="3.40.50.1100">
    <property type="match status" value="2"/>
</dbReference>
<dbReference type="InterPro" id="IPR001926">
    <property type="entry name" value="TrpB-like_PALP"/>
</dbReference>
<feature type="domain" description="Tryptophan synthase beta chain-like PALP" evidence="3">
    <location>
        <begin position="25"/>
        <end position="312"/>
    </location>
</feature>
<dbReference type="InterPro" id="IPR036052">
    <property type="entry name" value="TrpB-like_PALP_sf"/>
</dbReference>
<evidence type="ECO:0000259" key="3">
    <source>
        <dbReference type="Pfam" id="PF00291"/>
    </source>
</evidence>
<keyword evidence="2" id="KW-0663">Pyridoxal phosphate</keyword>
<dbReference type="NCBIfam" id="NF045641">
    <property type="entry name" value="BHydaspDhtseBhcB"/>
    <property type="match status" value="1"/>
</dbReference>
<dbReference type="Pfam" id="PF00291">
    <property type="entry name" value="PALP"/>
    <property type="match status" value="1"/>
</dbReference>
<dbReference type="RefSeq" id="WP_205213579.1">
    <property type="nucleotide sequence ID" value="NZ_JAFFZP010000014.1"/>
</dbReference>
<dbReference type="InterPro" id="IPR054856">
    <property type="entry name" value="BHydaspDhtse"/>
</dbReference>
<evidence type="ECO:0000256" key="2">
    <source>
        <dbReference type="ARBA" id="ARBA00022898"/>
    </source>
</evidence>
<evidence type="ECO:0000313" key="5">
    <source>
        <dbReference type="Proteomes" id="UP000760472"/>
    </source>
</evidence>
<reference evidence="4 5" key="1">
    <citation type="submission" date="2021-02" db="EMBL/GenBank/DDBJ databases">
        <title>A novel species of genus Amphritea isolated from a fishpond in China.</title>
        <authorList>
            <person name="Lu H."/>
        </authorList>
    </citation>
    <scope>NUCLEOTIDE SEQUENCE [LARGE SCALE GENOMIC DNA]</scope>
    <source>
        <strain evidence="4 5">RP18W</strain>
    </source>
</reference>
<evidence type="ECO:0000256" key="1">
    <source>
        <dbReference type="ARBA" id="ARBA00001933"/>
    </source>
</evidence>
<protein>
    <submittedName>
        <fullName evidence="4">Pyridoxal-phosphate dependent enzyme</fullName>
    </submittedName>
</protein>
<comment type="caution">
    <text evidence="4">The sequence shown here is derived from an EMBL/GenBank/DDBJ whole genome shotgun (WGS) entry which is preliminary data.</text>
</comment>